<name>A0A547Q026_9RHOB</name>
<evidence type="ECO:0000256" key="7">
    <source>
        <dbReference type="SAM" id="Phobius"/>
    </source>
</evidence>
<reference evidence="8 9" key="1">
    <citation type="submission" date="2019-06" db="EMBL/GenBank/DDBJ databases">
        <title>Paenimaribius caenipelagi gen. nov., sp. nov., isolated from a tidal flat.</title>
        <authorList>
            <person name="Yoon J.-H."/>
        </authorList>
    </citation>
    <scope>NUCLEOTIDE SEQUENCE [LARGE SCALE GENOMIC DNA]</scope>
    <source>
        <strain evidence="8 9">JBTF-M29</strain>
    </source>
</reference>
<feature type="transmembrane region" description="Helical" evidence="7">
    <location>
        <begin position="124"/>
        <end position="146"/>
    </location>
</feature>
<dbReference type="Proteomes" id="UP000318590">
    <property type="component" value="Unassembled WGS sequence"/>
</dbReference>
<keyword evidence="9" id="KW-1185">Reference proteome</keyword>
<organism evidence="8 9">
    <name type="scientific">Palleronia caenipelagi</name>
    <dbReference type="NCBI Taxonomy" id="2489174"/>
    <lineage>
        <taxon>Bacteria</taxon>
        <taxon>Pseudomonadati</taxon>
        <taxon>Pseudomonadota</taxon>
        <taxon>Alphaproteobacteria</taxon>
        <taxon>Rhodobacterales</taxon>
        <taxon>Roseobacteraceae</taxon>
        <taxon>Palleronia</taxon>
    </lineage>
</organism>
<evidence type="ECO:0000256" key="5">
    <source>
        <dbReference type="ARBA" id="ARBA00022989"/>
    </source>
</evidence>
<protein>
    <submittedName>
        <fullName evidence="8">Putative sulfate exporter family transporter</fullName>
    </submittedName>
</protein>
<dbReference type="EMBL" id="VFSV01000016">
    <property type="protein sequence ID" value="TRD19746.1"/>
    <property type="molecule type" value="Genomic_DNA"/>
</dbReference>
<keyword evidence="6 7" id="KW-0472">Membrane</keyword>
<dbReference type="InterPro" id="IPR018383">
    <property type="entry name" value="UPF0324_pro"/>
</dbReference>
<evidence type="ECO:0000256" key="4">
    <source>
        <dbReference type="ARBA" id="ARBA00022692"/>
    </source>
</evidence>
<proteinExistence type="inferred from homology"/>
<keyword evidence="5 7" id="KW-1133">Transmembrane helix</keyword>
<evidence type="ECO:0000313" key="9">
    <source>
        <dbReference type="Proteomes" id="UP000318590"/>
    </source>
</evidence>
<gene>
    <name evidence="8" type="ORF">FEV53_10605</name>
</gene>
<dbReference type="Pfam" id="PF03601">
    <property type="entry name" value="Cons_hypoth698"/>
    <property type="match status" value="1"/>
</dbReference>
<feature type="transmembrane region" description="Helical" evidence="7">
    <location>
        <begin position="256"/>
        <end position="276"/>
    </location>
</feature>
<accession>A0A547Q026</accession>
<keyword evidence="3" id="KW-1003">Cell membrane</keyword>
<evidence type="ECO:0000256" key="1">
    <source>
        <dbReference type="ARBA" id="ARBA00004651"/>
    </source>
</evidence>
<feature type="transmembrane region" description="Helical" evidence="7">
    <location>
        <begin position="88"/>
        <end position="112"/>
    </location>
</feature>
<feature type="transmembrane region" description="Helical" evidence="7">
    <location>
        <begin position="223"/>
        <end position="244"/>
    </location>
</feature>
<feature type="transmembrane region" description="Helical" evidence="7">
    <location>
        <begin position="64"/>
        <end position="82"/>
    </location>
</feature>
<dbReference type="AlphaFoldDB" id="A0A547Q026"/>
<dbReference type="PANTHER" id="PTHR30106:SF2">
    <property type="entry name" value="UPF0324 INNER MEMBRANE PROTEIN YEIH"/>
    <property type="match status" value="1"/>
</dbReference>
<comment type="subcellular location">
    <subcellularLocation>
        <location evidence="1">Cell membrane</location>
        <topology evidence="1">Multi-pass membrane protein</topology>
    </subcellularLocation>
</comment>
<evidence type="ECO:0000256" key="6">
    <source>
        <dbReference type="ARBA" id="ARBA00023136"/>
    </source>
</evidence>
<feature type="transmembrane region" description="Helical" evidence="7">
    <location>
        <begin position="313"/>
        <end position="337"/>
    </location>
</feature>
<feature type="transmembrane region" description="Helical" evidence="7">
    <location>
        <begin position="39"/>
        <end position="57"/>
    </location>
</feature>
<comment type="caution">
    <text evidence="8">The sequence shown here is derived from an EMBL/GenBank/DDBJ whole genome shotgun (WGS) entry which is preliminary data.</text>
</comment>
<dbReference type="GO" id="GO:0005886">
    <property type="term" value="C:plasma membrane"/>
    <property type="evidence" value="ECO:0007669"/>
    <property type="project" value="UniProtKB-SubCell"/>
</dbReference>
<sequence length="340" mass="35562">MAQARLTGLMDRAQQLFPGLLVAAVIALASEFIAEHYGAPAILLALLFGMAMNFLSAEEKTKPGIAFGSKTVLRLGVALLGVRITTEVLSVLGVQTILLVVSGTILTIGFGLVASRFFGFKYRFAFLSSGAVAICGASAAMAIAAILPKDERSEERLIFTVVGVTLLSTVAMITYPILTDLFQLDHRTTGIFIGATIHDVAQVVGAGFSVSEETGNVATLVKLLRVLMLAPIVLVASLVIRSMARSAEVGEGRPPLVPLFVMGFIVLAVLSSLGWLPASVTAFASAASRWLLLTAIAAVGMKTMPKDIANVGASAALFLVAETVFLAVYILIGLTLLPGL</sequence>
<keyword evidence="4 7" id="KW-0812">Transmembrane</keyword>
<comment type="similarity">
    <text evidence="2">Belongs to the UPF0324 family.</text>
</comment>
<feature type="transmembrane region" description="Helical" evidence="7">
    <location>
        <begin position="158"/>
        <end position="178"/>
    </location>
</feature>
<evidence type="ECO:0000313" key="8">
    <source>
        <dbReference type="EMBL" id="TRD19746.1"/>
    </source>
</evidence>
<dbReference type="OrthoDB" id="5393513at2"/>
<dbReference type="RefSeq" id="WP_142834792.1">
    <property type="nucleotide sequence ID" value="NZ_VFSV01000016.1"/>
</dbReference>
<dbReference type="PANTHER" id="PTHR30106">
    <property type="entry name" value="INNER MEMBRANE PROTEIN YEIH-RELATED"/>
    <property type="match status" value="1"/>
</dbReference>
<evidence type="ECO:0000256" key="2">
    <source>
        <dbReference type="ARBA" id="ARBA00007977"/>
    </source>
</evidence>
<evidence type="ECO:0000256" key="3">
    <source>
        <dbReference type="ARBA" id="ARBA00022475"/>
    </source>
</evidence>